<evidence type="ECO:0000256" key="2">
    <source>
        <dbReference type="ARBA" id="ARBA00022801"/>
    </source>
</evidence>
<organism evidence="7 8">
    <name type="scientific">Sphingobacterium allocomposti</name>
    <dbReference type="NCBI Taxonomy" id="415956"/>
    <lineage>
        <taxon>Bacteria</taxon>
        <taxon>Pseudomonadati</taxon>
        <taxon>Bacteroidota</taxon>
        <taxon>Sphingobacteriia</taxon>
        <taxon>Sphingobacteriales</taxon>
        <taxon>Sphingobacteriaceae</taxon>
        <taxon>Sphingobacterium</taxon>
    </lineage>
</organism>
<dbReference type="AlphaFoldDB" id="A0A5S5D511"/>
<accession>A0A5S5D511</accession>
<proteinExistence type="inferred from homology"/>
<evidence type="ECO:0000256" key="3">
    <source>
        <dbReference type="ARBA" id="ARBA00023295"/>
    </source>
</evidence>
<dbReference type="Pfam" id="PF12708">
    <property type="entry name" value="Pect-lyase_RHGA_epim"/>
    <property type="match status" value="1"/>
</dbReference>
<evidence type="ECO:0000256" key="1">
    <source>
        <dbReference type="ARBA" id="ARBA00008834"/>
    </source>
</evidence>
<reference evidence="7 8" key="1">
    <citation type="submission" date="2019-07" db="EMBL/GenBank/DDBJ databases">
        <title>Genomic Encyclopedia of Archaeal and Bacterial Type Strains, Phase II (KMG-II): from individual species to whole genera.</title>
        <authorList>
            <person name="Goeker M."/>
        </authorList>
    </citation>
    <scope>NUCLEOTIDE SEQUENCE [LARGE SCALE GENOMIC DNA]</scope>
    <source>
        <strain evidence="7 8">DSM 18850</strain>
    </source>
</reference>
<sequence>MKRHKSVENKAKKVCLLWLSLFSFSALWAQEPVQPTVRQVSFPNDTLNITAFGAKGDGQHLNTEPINEAIIACSQKGGGVVLVPAGLWLTGPIEMKSNVNLHISREAVVLFTDDFNQYKLVESNWEGEPAWRNQSPISGKNLENVAITGSGVIDGNGGAWRMVKRNKMTETQWKKLVSSGGVVDEKANIWYPSESSLRGAQQKKAGVMRPGTTAADFSDVKDFLRPNLLVFTSCKRVLLEGVTIQNSPAWNLHPLMCEELTLRRILVRNPWYAQNGDGVDIESCKNVLVEDCTFDVGDDGICIKSGRDKAGRDRGMPTENVIIRNNIVYHAHGGFVIGSEMSGGARNIWVEHCSFIGTDIGLRFKTTRGRGGVVENIFINNINMVDIPGEAILFDMYYAAVDPVPLVGENREPVQVVKLPVTEETPRFRNFVIRNVHVHGAEKGIFVRGLPEMPIQNILIENANIVAKKGVELIEASNIELKNLTIATEETNPLIHIDNGENITIDGLDPKEGVDLLVSVSGGASKKIQLLNTAKSNIKKLSEFSNGADRKSLVIKK</sequence>
<dbReference type="EMBL" id="VNHX01000024">
    <property type="protein sequence ID" value="TYP90256.1"/>
    <property type="molecule type" value="Genomic_DNA"/>
</dbReference>
<dbReference type="Gene3D" id="2.160.20.10">
    <property type="entry name" value="Single-stranded right-handed beta-helix, Pectin lyase-like"/>
    <property type="match status" value="1"/>
</dbReference>
<keyword evidence="2 4" id="KW-0378">Hydrolase</keyword>
<dbReference type="SUPFAM" id="SSF51126">
    <property type="entry name" value="Pectin lyase-like"/>
    <property type="match status" value="1"/>
</dbReference>
<evidence type="ECO:0000313" key="8">
    <source>
        <dbReference type="Proteomes" id="UP000325105"/>
    </source>
</evidence>
<dbReference type="PANTHER" id="PTHR31339">
    <property type="entry name" value="PECTIN LYASE-RELATED"/>
    <property type="match status" value="1"/>
</dbReference>
<dbReference type="GO" id="GO:0004650">
    <property type="term" value="F:polygalacturonase activity"/>
    <property type="evidence" value="ECO:0007669"/>
    <property type="project" value="InterPro"/>
</dbReference>
<evidence type="ECO:0000259" key="6">
    <source>
        <dbReference type="Pfam" id="PF12708"/>
    </source>
</evidence>
<protein>
    <submittedName>
        <fullName evidence="7">Polygalacturonase</fullName>
    </submittedName>
</protein>
<dbReference type="InterPro" id="IPR012334">
    <property type="entry name" value="Pectin_lyas_fold"/>
</dbReference>
<dbReference type="OrthoDB" id="9795222at2"/>
<dbReference type="InterPro" id="IPR006626">
    <property type="entry name" value="PbH1"/>
</dbReference>
<gene>
    <name evidence="7" type="ORF">BC792_12437</name>
</gene>
<evidence type="ECO:0000313" key="7">
    <source>
        <dbReference type="EMBL" id="TYP90256.1"/>
    </source>
</evidence>
<name>A0A5S5D511_9SPHI</name>
<comment type="caution">
    <text evidence="7">The sequence shown here is derived from an EMBL/GenBank/DDBJ whole genome shotgun (WGS) entry which is preliminary data.</text>
</comment>
<dbReference type="InterPro" id="IPR051801">
    <property type="entry name" value="GH28_Enzymes"/>
</dbReference>
<dbReference type="PANTHER" id="PTHR31339:SF9">
    <property type="entry name" value="PLASMIN AND FIBRONECTIN-BINDING PROTEIN A"/>
    <property type="match status" value="1"/>
</dbReference>
<dbReference type="InterPro" id="IPR024535">
    <property type="entry name" value="RHGA/B-epi-like_pectate_lyase"/>
</dbReference>
<feature type="domain" description="Rhamnogalacturonase A/B/Epimerase-like pectate lyase" evidence="6">
    <location>
        <begin position="47"/>
        <end position="169"/>
    </location>
</feature>
<evidence type="ECO:0000256" key="5">
    <source>
        <dbReference type="SAM" id="SignalP"/>
    </source>
</evidence>
<keyword evidence="5" id="KW-0732">Signal</keyword>
<evidence type="ECO:0000256" key="4">
    <source>
        <dbReference type="RuleBase" id="RU361169"/>
    </source>
</evidence>
<dbReference type="InterPro" id="IPR000743">
    <property type="entry name" value="Glyco_hydro_28"/>
</dbReference>
<dbReference type="RefSeq" id="WP_148909882.1">
    <property type="nucleotide sequence ID" value="NZ_VNHX01000024.1"/>
</dbReference>
<feature type="chain" id="PRO_5024437478" evidence="5">
    <location>
        <begin position="30"/>
        <end position="557"/>
    </location>
</feature>
<dbReference type="InterPro" id="IPR011050">
    <property type="entry name" value="Pectin_lyase_fold/virulence"/>
</dbReference>
<feature type="signal peptide" evidence="5">
    <location>
        <begin position="1"/>
        <end position="29"/>
    </location>
</feature>
<keyword evidence="8" id="KW-1185">Reference proteome</keyword>
<dbReference type="GO" id="GO:0005975">
    <property type="term" value="P:carbohydrate metabolic process"/>
    <property type="evidence" value="ECO:0007669"/>
    <property type="project" value="InterPro"/>
</dbReference>
<dbReference type="Pfam" id="PF00295">
    <property type="entry name" value="Glyco_hydro_28"/>
    <property type="match status" value="1"/>
</dbReference>
<dbReference type="Proteomes" id="UP000325105">
    <property type="component" value="Unassembled WGS sequence"/>
</dbReference>
<comment type="similarity">
    <text evidence="1 4">Belongs to the glycosyl hydrolase 28 family.</text>
</comment>
<dbReference type="SMART" id="SM00710">
    <property type="entry name" value="PbH1"/>
    <property type="match status" value="5"/>
</dbReference>
<keyword evidence="3 4" id="KW-0326">Glycosidase</keyword>